<dbReference type="SUPFAM" id="SSF46894">
    <property type="entry name" value="C-terminal effector domain of the bipartite response regulators"/>
    <property type="match status" value="1"/>
</dbReference>
<dbReference type="InterPro" id="IPR039420">
    <property type="entry name" value="WalR-like"/>
</dbReference>
<gene>
    <name evidence="8" type="ORF">ACFSB2_22770</name>
</gene>
<keyword evidence="3" id="KW-0238">DNA-binding</keyword>
<dbReference type="EMBL" id="JBHUCX010000092">
    <property type="protein sequence ID" value="MFD1677488.1"/>
    <property type="molecule type" value="Genomic_DNA"/>
</dbReference>
<dbReference type="SMART" id="SM00448">
    <property type="entry name" value="REC"/>
    <property type="match status" value="1"/>
</dbReference>
<reference evidence="9" key="1">
    <citation type="journal article" date="2019" name="Int. J. Syst. Evol. Microbiol.">
        <title>The Global Catalogue of Microorganisms (GCM) 10K type strain sequencing project: providing services to taxonomists for standard genome sequencing and annotation.</title>
        <authorList>
            <consortium name="The Broad Institute Genomics Platform"/>
            <consortium name="The Broad Institute Genome Sequencing Center for Infectious Disease"/>
            <person name="Wu L."/>
            <person name="Ma J."/>
        </authorList>
    </citation>
    <scope>NUCLEOTIDE SEQUENCE [LARGE SCALE GENOMIC DNA]</scope>
    <source>
        <strain evidence="9">CGMCC 1.12286</strain>
    </source>
</reference>
<dbReference type="PANTHER" id="PTHR43214">
    <property type="entry name" value="TWO-COMPONENT RESPONSE REGULATOR"/>
    <property type="match status" value="1"/>
</dbReference>
<dbReference type="RefSeq" id="WP_377945378.1">
    <property type="nucleotide sequence ID" value="NZ_JBHUCX010000092.1"/>
</dbReference>
<dbReference type="Pfam" id="PF00196">
    <property type="entry name" value="GerE"/>
    <property type="match status" value="1"/>
</dbReference>
<dbReference type="InterPro" id="IPR000792">
    <property type="entry name" value="Tscrpt_reg_LuxR_C"/>
</dbReference>
<dbReference type="InterPro" id="IPR058245">
    <property type="entry name" value="NreC/VraR/RcsB-like_REC"/>
</dbReference>
<evidence type="ECO:0000313" key="8">
    <source>
        <dbReference type="EMBL" id="MFD1677488.1"/>
    </source>
</evidence>
<evidence type="ECO:0000256" key="3">
    <source>
        <dbReference type="ARBA" id="ARBA00023125"/>
    </source>
</evidence>
<evidence type="ECO:0000256" key="5">
    <source>
        <dbReference type="PROSITE-ProRule" id="PRU00169"/>
    </source>
</evidence>
<dbReference type="Gene3D" id="3.40.50.2300">
    <property type="match status" value="1"/>
</dbReference>
<dbReference type="InterPro" id="IPR011006">
    <property type="entry name" value="CheY-like_superfamily"/>
</dbReference>
<dbReference type="PRINTS" id="PR00038">
    <property type="entry name" value="HTHLUXR"/>
</dbReference>
<dbReference type="PROSITE" id="PS00622">
    <property type="entry name" value="HTH_LUXR_1"/>
    <property type="match status" value="1"/>
</dbReference>
<feature type="domain" description="HTH luxR-type" evidence="6">
    <location>
        <begin position="155"/>
        <end position="220"/>
    </location>
</feature>
<proteinExistence type="predicted"/>
<dbReference type="Pfam" id="PF00072">
    <property type="entry name" value="Response_reg"/>
    <property type="match status" value="1"/>
</dbReference>
<dbReference type="CDD" id="cd06170">
    <property type="entry name" value="LuxR_C_like"/>
    <property type="match status" value="1"/>
</dbReference>
<dbReference type="PROSITE" id="PS50043">
    <property type="entry name" value="HTH_LUXR_2"/>
    <property type="match status" value="1"/>
</dbReference>
<comment type="caution">
    <text evidence="8">The sequence shown here is derived from an EMBL/GenBank/DDBJ whole genome shotgun (WGS) entry which is preliminary data.</text>
</comment>
<evidence type="ECO:0000256" key="4">
    <source>
        <dbReference type="ARBA" id="ARBA00023163"/>
    </source>
</evidence>
<keyword evidence="2" id="KW-0805">Transcription regulation</keyword>
<keyword evidence="9" id="KW-1185">Reference proteome</keyword>
<keyword evidence="4" id="KW-0804">Transcription</keyword>
<dbReference type="Proteomes" id="UP001597079">
    <property type="component" value="Unassembled WGS sequence"/>
</dbReference>
<protein>
    <submittedName>
        <fullName evidence="8">Response regulator</fullName>
    </submittedName>
</protein>
<dbReference type="InterPro" id="IPR001789">
    <property type="entry name" value="Sig_transdc_resp-reg_receiver"/>
</dbReference>
<dbReference type="SUPFAM" id="SSF52172">
    <property type="entry name" value="CheY-like"/>
    <property type="match status" value="1"/>
</dbReference>
<evidence type="ECO:0000259" key="7">
    <source>
        <dbReference type="PROSITE" id="PS50110"/>
    </source>
</evidence>
<organism evidence="8 9">
    <name type="scientific">Alicyclobacillus fodiniaquatilis</name>
    <dbReference type="NCBI Taxonomy" id="1661150"/>
    <lineage>
        <taxon>Bacteria</taxon>
        <taxon>Bacillati</taxon>
        <taxon>Bacillota</taxon>
        <taxon>Bacilli</taxon>
        <taxon>Bacillales</taxon>
        <taxon>Alicyclobacillaceae</taxon>
        <taxon>Alicyclobacillus</taxon>
    </lineage>
</organism>
<sequence length="231" mass="25956">MEPSIENSIRVIVVDDHQLFRQGVRGLLQRTEGIEVVAEAENGQVALQQCQEWSPDLILMDINMPVMDGLEATRQIKRLFAHVKILILTVSDTEEMLFEAIKSGASGYVLKNADPATVIDAVRRVTAGEPVIPGNLAMQIITEFSRPQTRSTRAETQDLQPLTDRETDVLRQLSTGASNRDIAQVLYISENTVRNHVRNILEKLHLKNRVEAATYALREGIVAEERHHRDS</sequence>
<name>A0ABW4JN99_9BACL</name>
<dbReference type="PROSITE" id="PS50110">
    <property type="entry name" value="RESPONSE_REGULATORY"/>
    <property type="match status" value="1"/>
</dbReference>
<evidence type="ECO:0000259" key="6">
    <source>
        <dbReference type="PROSITE" id="PS50043"/>
    </source>
</evidence>
<dbReference type="SMART" id="SM00421">
    <property type="entry name" value="HTH_LUXR"/>
    <property type="match status" value="1"/>
</dbReference>
<feature type="modified residue" description="4-aspartylphosphate" evidence="5">
    <location>
        <position position="61"/>
    </location>
</feature>
<evidence type="ECO:0000256" key="2">
    <source>
        <dbReference type="ARBA" id="ARBA00023015"/>
    </source>
</evidence>
<keyword evidence="1 5" id="KW-0597">Phosphoprotein</keyword>
<feature type="domain" description="Response regulatory" evidence="7">
    <location>
        <begin position="10"/>
        <end position="126"/>
    </location>
</feature>
<dbReference type="CDD" id="cd17535">
    <property type="entry name" value="REC_NarL-like"/>
    <property type="match status" value="1"/>
</dbReference>
<evidence type="ECO:0000256" key="1">
    <source>
        <dbReference type="ARBA" id="ARBA00022553"/>
    </source>
</evidence>
<accession>A0ABW4JN99</accession>
<evidence type="ECO:0000313" key="9">
    <source>
        <dbReference type="Proteomes" id="UP001597079"/>
    </source>
</evidence>
<dbReference type="InterPro" id="IPR016032">
    <property type="entry name" value="Sig_transdc_resp-reg_C-effctor"/>
</dbReference>